<accession>A0A2Y9AAB4</accession>
<keyword evidence="6" id="KW-0266">Ethylene biosynthesis</keyword>
<evidence type="ECO:0000256" key="8">
    <source>
        <dbReference type="ARBA" id="ARBA00031282"/>
    </source>
</evidence>
<dbReference type="SUPFAM" id="SSF51197">
    <property type="entry name" value="Clavaminate synthase-like"/>
    <property type="match status" value="1"/>
</dbReference>
<comment type="pathway">
    <text evidence="2">Alkene biosynthesis; ethylene biosynthesis via 2-oxoglutarate.</text>
</comment>
<dbReference type="EMBL" id="UETC01000002">
    <property type="protein sequence ID" value="SSA41220.1"/>
    <property type="molecule type" value="Genomic_DNA"/>
</dbReference>
<dbReference type="OrthoDB" id="21825at2"/>
<organism evidence="14 16">
    <name type="scientific">Jannaschia seohaensis</name>
    <dbReference type="NCBI Taxonomy" id="475081"/>
    <lineage>
        <taxon>Bacteria</taxon>
        <taxon>Pseudomonadati</taxon>
        <taxon>Pseudomonadota</taxon>
        <taxon>Alphaproteobacteria</taxon>
        <taxon>Rhodobacterales</taxon>
        <taxon>Roseobacteraceae</taxon>
        <taxon>Jannaschia</taxon>
    </lineage>
</organism>
<keyword evidence="11" id="KW-0408">Iron</keyword>
<dbReference type="GO" id="GO:0046872">
    <property type="term" value="F:metal ion binding"/>
    <property type="evidence" value="ECO:0007669"/>
    <property type="project" value="UniProtKB-KW"/>
</dbReference>
<keyword evidence="11" id="KW-0479">Metal-binding</keyword>
<comment type="similarity">
    <text evidence="11">Belongs to the iron/ascorbate-dependent oxidoreductase family.</text>
</comment>
<evidence type="ECO:0000256" key="5">
    <source>
        <dbReference type="ARBA" id="ARBA00019045"/>
    </source>
</evidence>
<dbReference type="InterPro" id="IPR027443">
    <property type="entry name" value="IPNS-like_sf"/>
</dbReference>
<dbReference type="AlphaFoldDB" id="A0A2Y9AAB4"/>
<comment type="cofactor">
    <cofactor evidence="1">
        <name>Fe(2+)</name>
        <dbReference type="ChEBI" id="CHEBI:29033"/>
    </cofactor>
</comment>
<keyword evidence="15" id="KW-1185">Reference proteome</keyword>
<evidence type="ECO:0000313" key="15">
    <source>
        <dbReference type="Proteomes" id="UP000245839"/>
    </source>
</evidence>
<dbReference type="InterPro" id="IPR050231">
    <property type="entry name" value="Iron_ascorbate_oxido_reductase"/>
</dbReference>
<dbReference type="GO" id="GO:0051213">
    <property type="term" value="F:dioxygenase activity"/>
    <property type="evidence" value="ECO:0007669"/>
    <property type="project" value="UniProtKB-KW"/>
</dbReference>
<gene>
    <name evidence="13" type="ORF">BCF38_10256</name>
    <name evidence="14" type="ORF">SAMN05421539_10256</name>
</gene>
<dbReference type="InterPro" id="IPR005123">
    <property type="entry name" value="Oxoglu/Fe-dep_dioxygenase_dom"/>
</dbReference>
<dbReference type="PRINTS" id="PR00682">
    <property type="entry name" value="IPNSYNTHASE"/>
</dbReference>
<evidence type="ECO:0000256" key="9">
    <source>
        <dbReference type="ARBA" id="ARBA00047725"/>
    </source>
</evidence>
<proteinExistence type="inferred from homology"/>
<evidence type="ECO:0000256" key="3">
    <source>
        <dbReference type="ARBA" id="ARBA00012293"/>
    </source>
</evidence>
<evidence type="ECO:0000313" key="14">
    <source>
        <dbReference type="EMBL" id="SSA41220.1"/>
    </source>
</evidence>
<evidence type="ECO:0000256" key="11">
    <source>
        <dbReference type="RuleBase" id="RU003682"/>
    </source>
</evidence>
<comment type="catalytic activity">
    <reaction evidence="10">
        <text>L-arginine + 2-oxoglutarate + O2 = guanidine + L-glutamate 5-semialdehyde + succinate + CO2</text>
        <dbReference type="Rhea" id="RHEA:31535"/>
        <dbReference type="ChEBI" id="CHEBI:15379"/>
        <dbReference type="ChEBI" id="CHEBI:16526"/>
        <dbReference type="ChEBI" id="CHEBI:16810"/>
        <dbReference type="ChEBI" id="CHEBI:30031"/>
        <dbReference type="ChEBI" id="CHEBI:30087"/>
        <dbReference type="ChEBI" id="CHEBI:32682"/>
        <dbReference type="ChEBI" id="CHEBI:58066"/>
        <dbReference type="EC" id="1.14.20.7"/>
    </reaction>
</comment>
<dbReference type="EMBL" id="QGDJ01000002">
    <property type="protein sequence ID" value="PWJ20810.1"/>
    <property type="molecule type" value="Genomic_DNA"/>
</dbReference>
<dbReference type="Proteomes" id="UP000245839">
    <property type="component" value="Unassembled WGS sequence"/>
</dbReference>
<evidence type="ECO:0000313" key="13">
    <source>
        <dbReference type="EMBL" id="PWJ20810.1"/>
    </source>
</evidence>
<reference evidence="13 15" key="2">
    <citation type="submission" date="2018-03" db="EMBL/GenBank/DDBJ databases">
        <title>Genomic Encyclopedia of Archaeal and Bacterial Type Strains, Phase II (KMG-II): from individual species to whole genera.</title>
        <authorList>
            <person name="Goeker M."/>
        </authorList>
    </citation>
    <scope>NUCLEOTIDE SEQUENCE [LARGE SCALE GENOMIC DNA]</scope>
    <source>
        <strain evidence="13 15">DSM 25227</strain>
    </source>
</reference>
<evidence type="ECO:0000256" key="1">
    <source>
        <dbReference type="ARBA" id="ARBA00001954"/>
    </source>
</evidence>
<dbReference type="Gene3D" id="2.60.120.330">
    <property type="entry name" value="B-lactam Antibiotic, Isopenicillin N Synthase, Chain"/>
    <property type="match status" value="1"/>
</dbReference>
<keyword evidence="13" id="KW-0223">Dioxygenase</keyword>
<dbReference type="EC" id="1.14.20.7" evidence="3"/>
<dbReference type="Proteomes" id="UP000251571">
    <property type="component" value="Unassembled WGS sequence"/>
</dbReference>
<dbReference type="PROSITE" id="PS51471">
    <property type="entry name" value="FE2OG_OXY"/>
    <property type="match status" value="1"/>
</dbReference>
<protein>
    <recommendedName>
        <fullName evidence="5">2-oxoglutarate-dependent ethylene/succinate-forming enzyme</fullName>
        <ecNumber evidence="4">1.13.12.19</ecNumber>
        <ecNumber evidence="3">1.14.20.7</ecNumber>
    </recommendedName>
    <alternativeName>
        <fullName evidence="7">2-oxoglutarate dioxygenase (ethylene-forming)</fullName>
    </alternativeName>
    <alternativeName>
        <fullName evidence="8">2-oxoglutarate/L-arginine monooxygenase/decarboxylase (succinate-forming)</fullName>
    </alternativeName>
</protein>
<evidence type="ECO:0000256" key="6">
    <source>
        <dbReference type="ARBA" id="ARBA00022666"/>
    </source>
</evidence>
<keyword evidence="11" id="KW-0560">Oxidoreductase</keyword>
<sequence>MHPSPRLPASKGQAVECTEPAGVPPLIDVSARRLQDPVARRELGDRLGNAARTSGFFRIKGHGIALQTIEAAYGAARRFFARPDAEKRRWYIGHSPNHRGYVPFTEKGDYPDEVHRSYEAFDLGHDGSRNDPGYVPGRLLCGPNVWPDDAEFRKAVSAYHDQVAALGQDLCQLLELHLRVPAGAITSRMRNPMSQLRLLHYVRAAGTRDAKSVNMGAHTDYECLTLLHTRNEGLQVLTESGAWIDVPVDPRVLVVNIGDMLEAWTNGLFRSTPHRVLNLRPERFSMPYFVSADYDTEIAPLPGLVDAGCASRYPPFRAGDHLERMLRRDFPYLRAQARSGVNEGPVTNPFEDRIRAAAAAEARPD</sequence>
<evidence type="ECO:0000256" key="7">
    <source>
        <dbReference type="ARBA" id="ARBA00031011"/>
    </source>
</evidence>
<dbReference type="GO" id="GO:0009693">
    <property type="term" value="P:ethylene biosynthetic process"/>
    <property type="evidence" value="ECO:0007669"/>
    <property type="project" value="UniProtKB-KW"/>
</dbReference>
<dbReference type="Pfam" id="PF03171">
    <property type="entry name" value="2OG-FeII_Oxy"/>
    <property type="match status" value="1"/>
</dbReference>
<evidence type="ECO:0000313" key="16">
    <source>
        <dbReference type="Proteomes" id="UP000251571"/>
    </source>
</evidence>
<comment type="catalytic activity">
    <reaction evidence="9">
        <text>2-oxoglutarate + O2 + 2 H(+) = ethene + 3 CO2 + H2O</text>
        <dbReference type="Rhea" id="RHEA:31523"/>
        <dbReference type="ChEBI" id="CHEBI:15377"/>
        <dbReference type="ChEBI" id="CHEBI:15378"/>
        <dbReference type="ChEBI" id="CHEBI:15379"/>
        <dbReference type="ChEBI" id="CHEBI:16526"/>
        <dbReference type="ChEBI" id="CHEBI:16810"/>
        <dbReference type="ChEBI" id="CHEBI:18153"/>
        <dbReference type="EC" id="1.13.12.19"/>
    </reaction>
</comment>
<name>A0A2Y9AAB4_9RHOB</name>
<evidence type="ECO:0000256" key="10">
    <source>
        <dbReference type="ARBA" id="ARBA00049359"/>
    </source>
</evidence>
<dbReference type="PANTHER" id="PTHR47990">
    <property type="entry name" value="2-OXOGLUTARATE (2OG) AND FE(II)-DEPENDENT OXYGENASE SUPERFAMILY PROTEIN-RELATED"/>
    <property type="match status" value="1"/>
</dbReference>
<evidence type="ECO:0000256" key="2">
    <source>
        <dbReference type="ARBA" id="ARBA00004767"/>
    </source>
</evidence>
<feature type="domain" description="Fe2OG dioxygenase" evidence="12">
    <location>
        <begin position="192"/>
        <end position="292"/>
    </location>
</feature>
<evidence type="ECO:0000259" key="12">
    <source>
        <dbReference type="PROSITE" id="PS51471"/>
    </source>
</evidence>
<dbReference type="Pfam" id="PF14226">
    <property type="entry name" value="DIOX_N"/>
    <property type="match status" value="1"/>
</dbReference>
<dbReference type="InterPro" id="IPR044861">
    <property type="entry name" value="IPNS-like_FE2OG_OXY"/>
</dbReference>
<dbReference type="InterPro" id="IPR026992">
    <property type="entry name" value="DIOX_N"/>
</dbReference>
<dbReference type="GO" id="GO:0102276">
    <property type="term" value="F:2-oxoglutarate oxygenase/decarboxylase (ethylene-forming) activity"/>
    <property type="evidence" value="ECO:0007669"/>
    <property type="project" value="UniProtKB-EC"/>
</dbReference>
<reference evidence="14 16" key="1">
    <citation type="submission" date="2016-10" db="EMBL/GenBank/DDBJ databases">
        <authorList>
            <person name="Cai Z."/>
        </authorList>
    </citation>
    <scope>NUCLEOTIDE SEQUENCE [LARGE SCALE GENOMIC DNA]</scope>
    <source>
        <strain evidence="14 16">DSM 25227</strain>
    </source>
</reference>
<dbReference type="EC" id="1.13.12.19" evidence="4"/>
<evidence type="ECO:0000256" key="4">
    <source>
        <dbReference type="ARBA" id="ARBA00012531"/>
    </source>
</evidence>